<feature type="compositionally biased region" description="Basic residues" evidence="1">
    <location>
        <begin position="12"/>
        <end position="22"/>
    </location>
</feature>
<accession>A0AAW1AS79</accession>
<feature type="domain" description="Fanconi anaemia group A protein helical" evidence="4">
    <location>
        <begin position="523"/>
        <end position="603"/>
    </location>
</feature>
<evidence type="ECO:0000259" key="5">
    <source>
        <dbReference type="Pfam" id="PF24783"/>
    </source>
</evidence>
<evidence type="ECO:0000256" key="1">
    <source>
        <dbReference type="SAM" id="MobiDB-lite"/>
    </source>
</evidence>
<evidence type="ECO:0000259" key="3">
    <source>
        <dbReference type="Pfam" id="PF15865"/>
    </source>
</evidence>
<dbReference type="GO" id="GO:0045589">
    <property type="term" value="P:regulation of regulatory T cell differentiation"/>
    <property type="evidence" value="ECO:0007669"/>
    <property type="project" value="TreeGrafter"/>
</dbReference>
<dbReference type="GO" id="GO:0036297">
    <property type="term" value="P:interstrand cross-link repair"/>
    <property type="evidence" value="ECO:0007669"/>
    <property type="project" value="InterPro"/>
</dbReference>
<dbReference type="EMBL" id="JAOTOJ010000015">
    <property type="protein sequence ID" value="KAK9392613.1"/>
    <property type="molecule type" value="Genomic_DNA"/>
</dbReference>
<reference evidence="6 7" key="1">
    <citation type="journal article" date="2024" name="Proc. Natl. Acad. Sci. U.S.A.">
        <title>The genetic regulatory architecture and epigenomic basis for age-related changes in rattlesnake venom.</title>
        <authorList>
            <person name="Hogan M.P."/>
            <person name="Holding M.L."/>
            <person name="Nystrom G.S."/>
            <person name="Colston T.J."/>
            <person name="Bartlett D.A."/>
            <person name="Mason A.J."/>
            <person name="Ellsworth S.A."/>
            <person name="Rautsaw R.M."/>
            <person name="Lawrence K.C."/>
            <person name="Strickland J.L."/>
            <person name="He B."/>
            <person name="Fraser P."/>
            <person name="Margres M.J."/>
            <person name="Gilbert D.M."/>
            <person name="Gibbs H.L."/>
            <person name="Parkinson C.L."/>
            <person name="Rokyta D.R."/>
        </authorList>
    </citation>
    <scope>NUCLEOTIDE SEQUENCE [LARGE SCALE GENOMIC DNA]</scope>
    <source>
        <strain evidence="6">DRR0105</strain>
    </source>
</reference>
<dbReference type="PANTHER" id="PTHR12047:SF2">
    <property type="entry name" value="FANCONI ANEMIA GROUP A PROTEIN"/>
    <property type="match status" value="1"/>
</dbReference>
<dbReference type="InterPro" id="IPR055277">
    <property type="entry name" value="Fanconi_A_C"/>
</dbReference>
<dbReference type="InterPro" id="IPR003516">
    <property type="entry name" value="FANCA"/>
</dbReference>
<dbReference type="GO" id="GO:0043240">
    <property type="term" value="C:Fanconi anaemia nuclear complex"/>
    <property type="evidence" value="ECO:0007669"/>
    <property type="project" value="InterPro"/>
</dbReference>
<dbReference type="Pfam" id="PF15865">
    <property type="entry name" value="Fanconi_A_N"/>
    <property type="match status" value="1"/>
</dbReference>
<feature type="domain" description="Fanconi anaemia group A protein C-terminal" evidence="2">
    <location>
        <begin position="1211"/>
        <end position="1418"/>
    </location>
</feature>
<feature type="region of interest" description="Disordered" evidence="1">
    <location>
        <begin position="1"/>
        <end position="25"/>
    </location>
</feature>
<evidence type="ECO:0000313" key="6">
    <source>
        <dbReference type="EMBL" id="KAK9392613.1"/>
    </source>
</evidence>
<dbReference type="InterPro" id="IPR031729">
    <property type="entry name" value="Fanconi_A_N"/>
</dbReference>
<feature type="domain" description="Fanconi anaemia group A protein arcN subdomain" evidence="5">
    <location>
        <begin position="625"/>
        <end position="866"/>
    </location>
</feature>
<dbReference type="PRINTS" id="PR00826">
    <property type="entry name" value="FANCONIAGENE"/>
</dbReference>
<keyword evidence="7" id="KW-1185">Reference proteome</keyword>
<dbReference type="Proteomes" id="UP001474421">
    <property type="component" value="Unassembled WGS sequence"/>
</dbReference>
<feature type="domain" description="Fanconi anaemia group A protein N-terminal" evidence="3">
    <location>
        <begin position="149"/>
        <end position="502"/>
    </location>
</feature>
<dbReference type="InterPro" id="IPR055387">
    <property type="entry name" value="FANCA_arcN"/>
</dbReference>
<protein>
    <submittedName>
        <fullName evidence="6">Fanconi anemia group A protein</fullName>
    </submittedName>
</protein>
<proteinExistence type="predicted"/>
<dbReference type="Pfam" id="PF03511">
    <property type="entry name" value="FANCA_CTD"/>
    <property type="match status" value="1"/>
</dbReference>
<dbReference type="PANTHER" id="PTHR12047">
    <property type="entry name" value="FANCONI ANEMIA GROUP A PROTEIN"/>
    <property type="match status" value="1"/>
</dbReference>
<sequence length="1438" mass="160505">MAGRALSAVLAGRRKKQKRKPKTQQELREAALHILSRHQRLYELLLENGSSEHGKSLLSSNLGRGGNKTSVPEQFVVTALKDEASVLGIPAGILSARIAANLIEKISMESGQTTLLSAEQRKELLCLSQSLKELLTYNAFCHSVFAQEMWKMQHPPVLEVAWHLHRENIVRLEELLETNLEVPALVDWLSSSLCLLCHQMDEMNTEIGQNILTDLALVLLQNGFPKASKSEKKLEMKNISEICCAVLEKMLAWVLDAVATEKQGSASPVVKAVRCWLQVYSLMVFHGTAPPESLQLLFGHIFTRVLTYNPHLTVSDAIHLQREWSFARTSSVLATLYRKLFVVFQPEELTQRLQRVLETSEVNWRHVLSCISTLLVCHSQADQLVKDLLSGLLRKAFANYDLESLITAFLTVRQAALEGPALFPPYAEWFKLTFGSSSSLHGSSKKALFFFFKFLSQLVPFEAPQHLKVHLLHPPFVPSKYRSLLLEYITLAKTRLADLKVSIEDMGLYENLSSTKDASQPCCQALQDVEKAIQIFQNTDKIPASVMEASVFRRCYYLSRFLPALLAPRVLPGTPDARMALIGALKRAGKIPPNAYATYLEECEAAKRKPLREGSAEREVGGPKEPLERLKAELEALRLLITDTNKHGAVPAQIAVISGKLTEVLGHVTDDDEAASLTLRVRLDLSAPEVGAADQGVVDLLLASFCQDVMAASFFLPPDRQGPWPSLFVKMICGHRPLLSSLLSRLCQLLYHQGPSLGDAHILGLAAFVVHFNEAESLLPSVDLCFPSVPGVALHTDLPLAGLWDYLLAPRSGDSALFCLRFCTAAVSYFLCKFPSLSCERLCSVLHPGFVKKLQYVVPRLCLEARETGYEGDSAAFPWKMLSCPPLCYQEAALGVWKQTRFRELLREEAFQLTLPEWFKMELEVLPDQDLLSANERQEFHSWSLHQHFLPRSMAAGGCDGDLREMGALFTKAILDSLQRTDSEARGLRTNPKCFMTNARGNPDLYGRFQELVLELELERRRGLPRGCETREHFLLQVFRERLLALGTGAALGARLLRQQELLSQTRILLRLPPSVLVATQKKGGKIVLACEGFFSFVNTELRNSCSRGCSLPYDITAHFFRGLLSTSVECSHPGQEVTAVLSSCQTRCPILLCSAVRWWPRLEFVLCSQWKRLFSAPLAQGLQSLKDLQSSLQSCLSSEATSPPSNTMWVSAAFLHFAAQQQVDREGKGEVLKRLGPKAEQFLSYVLFFSVMDFISAKVAPEEGTDVHQVLEWSSRVLQRLVEEGAGWLAVFCPARKGCELYEMLRDAVSDQHLKMLPVAFYSLLFTFDVEELIREQTFLGVAVDMYTQLLQLFTEGAAVVGPSQREQSLHVCNLGDSLMLIQQARQLLLRAIPRCPPESFSNLQEMLDLCGDLDPELKAALISTGGDLLEEGLLLF</sequence>
<name>A0AAW1AS79_CROAD</name>
<evidence type="ECO:0000259" key="2">
    <source>
        <dbReference type="Pfam" id="PF03511"/>
    </source>
</evidence>
<dbReference type="Pfam" id="PF24781">
    <property type="entry name" value="FANCA_helical"/>
    <property type="match status" value="1"/>
</dbReference>
<dbReference type="InterPro" id="IPR055386">
    <property type="entry name" value="FANCA_helical"/>
</dbReference>
<evidence type="ECO:0000313" key="7">
    <source>
        <dbReference type="Proteomes" id="UP001474421"/>
    </source>
</evidence>
<dbReference type="Pfam" id="PF24783">
    <property type="entry name" value="FANCA_arcN"/>
    <property type="match status" value="1"/>
</dbReference>
<evidence type="ECO:0000259" key="4">
    <source>
        <dbReference type="Pfam" id="PF24781"/>
    </source>
</evidence>
<organism evidence="6 7">
    <name type="scientific">Crotalus adamanteus</name>
    <name type="common">Eastern diamondback rattlesnake</name>
    <dbReference type="NCBI Taxonomy" id="8729"/>
    <lineage>
        <taxon>Eukaryota</taxon>
        <taxon>Metazoa</taxon>
        <taxon>Chordata</taxon>
        <taxon>Craniata</taxon>
        <taxon>Vertebrata</taxon>
        <taxon>Euteleostomi</taxon>
        <taxon>Lepidosauria</taxon>
        <taxon>Squamata</taxon>
        <taxon>Bifurcata</taxon>
        <taxon>Unidentata</taxon>
        <taxon>Episquamata</taxon>
        <taxon>Toxicofera</taxon>
        <taxon>Serpentes</taxon>
        <taxon>Colubroidea</taxon>
        <taxon>Viperidae</taxon>
        <taxon>Crotalinae</taxon>
        <taxon>Crotalus</taxon>
    </lineage>
</organism>
<gene>
    <name evidence="6" type="ORF">NXF25_016702</name>
</gene>
<comment type="caution">
    <text evidence="6">The sequence shown here is derived from an EMBL/GenBank/DDBJ whole genome shotgun (WGS) entry which is preliminary data.</text>
</comment>